<reference evidence="2 3" key="3">
    <citation type="journal article" date="2006" name="Nature">
        <title>Human chromosome 11 DNA sequence and analysis including novel gene identification.</title>
        <authorList>
            <person name="Taylor T.D."/>
            <person name="Noguchi H."/>
            <person name="Totoki Y."/>
            <person name="Toyoda A."/>
            <person name="Kuroki Y."/>
            <person name="Dewar K."/>
            <person name="Lloyd C."/>
            <person name="Itoh T."/>
            <person name="Takeda T."/>
            <person name="Kim D.W."/>
            <person name="She X."/>
            <person name="Barlow K.F."/>
            <person name="Bloom T."/>
            <person name="Bruford E."/>
            <person name="Chang J.L."/>
            <person name="Cuomo C.A."/>
            <person name="Eichler E."/>
            <person name="FitzGerald M.G."/>
            <person name="Jaffe D.B."/>
            <person name="LaButti K."/>
            <person name="Nicol R."/>
            <person name="Park H.S."/>
            <person name="Seaman C."/>
            <person name="Sougnez C."/>
            <person name="Yang X."/>
            <person name="Zimmer A.R."/>
            <person name="Zody M.C."/>
            <person name="Birren B.W."/>
            <person name="Nusbaum C."/>
            <person name="Fujiyama A."/>
            <person name="Hattori M."/>
            <person name="Rogers J."/>
            <person name="Lander E.S."/>
            <person name="Sakaki Y."/>
        </authorList>
    </citation>
    <scope>NUCLEOTIDE SEQUENCE [LARGE SCALE GENOMIC DNA]</scope>
</reference>
<feature type="compositionally biased region" description="Polar residues" evidence="1">
    <location>
        <begin position="1"/>
        <end position="16"/>
    </location>
</feature>
<dbReference type="Ensembl" id="ENST00000532600.1">
    <property type="protein sequence ID" value="ENSP00000432974.1"/>
    <property type="gene ID" value="ENSG00000172830.13"/>
</dbReference>
<dbReference type="OpenTargets" id="ENSG00000172830"/>
<proteinExistence type="evidence at protein level"/>
<reference evidence="2" key="5">
    <citation type="submission" date="2025-09" db="UniProtKB">
        <authorList>
            <consortium name="Ensembl"/>
        </authorList>
    </citation>
    <scope>IDENTIFICATION</scope>
</reference>
<feature type="region of interest" description="Disordered" evidence="1">
    <location>
        <begin position="1"/>
        <end position="20"/>
    </location>
</feature>
<dbReference type="UCSC" id="uc058eec.1">
    <property type="organism name" value="human"/>
</dbReference>
<dbReference type="MassIVE" id="E9PMS1"/>
<evidence type="ECO:0000313" key="2">
    <source>
        <dbReference type="Ensembl" id="ENSP00000432974.1"/>
    </source>
</evidence>
<keyword evidence="4" id="KW-1267">Proteomics identification</keyword>
<evidence type="ECO:0000313" key="3">
    <source>
        <dbReference type="Proteomes" id="UP000005640"/>
    </source>
</evidence>
<dbReference type="AlphaFoldDB" id="E9PMS1"/>
<dbReference type="EMBL" id="AP001885">
    <property type="status" value="NOT_ANNOTATED_CDS"/>
    <property type="molecule type" value="Genomic_DNA"/>
</dbReference>
<accession>E9PMS1</accession>
<reference evidence="2 3" key="1">
    <citation type="journal article" date="2001" name="Nature">
        <title>Initial sequencing and analysis of the human genome.</title>
        <authorList>
            <consortium name="International Human Genome Sequencing Consortium"/>
            <person name="Lander E.S."/>
            <person name="Linton L.M."/>
            <person name="Birren B."/>
            <person name="Nusbaum C."/>
            <person name="Zody M.C."/>
            <person name="Baldwin J."/>
            <person name="Devon K."/>
            <person name="Dewar K."/>
            <person name="Doyle M."/>
            <person name="FitzHugh W."/>
            <person name="Funke R."/>
            <person name="Gage D."/>
            <person name="Harris K."/>
            <person name="Heaford A."/>
            <person name="Howland J."/>
            <person name="Kann L."/>
            <person name="Lehoczky J."/>
            <person name="LeVine R."/>
            <person name="McEwan P."/>
            <person name="McKernan K."/>
            <person name="Meldrim J."/>
            <person name="Mesirov J.P."/>
            <person name="Miranda C."/>
            <person name="Morris W."/>
            <person name="Naylor J."/>
            <person name="Raymond C."/>
            <person name="Rosetti M."/>
            <person name="Santos R."/>
            <person name="Sheridan A."/>
            <person name="Sougnez C."/>
            <person name="Stange-Thomann N."/>
            <person name="Stojanovic N."/>
            <person name="Subramanian A."/>
            <person name="Wyman D."/>
            <person name="Rogers J."/>
            <person name="Sulston J."/>
            <person name="Ainscough R."/>
            <person name="Beck S."/>
            <person name="Bentley D."/>
            <person name="Burton J."/>
            <person name="Clee C."/>
            <person name="Carter N."/>
            <person name="Coulson A."/>
            <person name="Deadman R."/>
            <person name="Deloukas P."/>
            <person name="Dunham A."/>
            <person name="Dunham I."/>
            <person name="Durbin R."/>
            <person name="French L."/>
            <person name="Grafham D."/>
            <person name="Gregory S."/>
            <person name="Hubbard T."/>
            <person name="Humphray S."/>
            <person name="Hunt A."/>
            <person name="Jones M."/>
            <person name="Lloyd C."/>
            <person name="McMurray A."/>
            <person name="Matthews L."/>
            <person name="Mercer S."/>
            <person name="Milne S."/>
            <person name="Mullikin J.C."/>
            <person name="Mungall A."/>
            <person name="Plumb R."/>
            <person name="Ross M."/>
            <person name="Shownkeen R."/>
            <person name="Sims S."/>
            <person name="Waterston R.H."/>
            <person name="Wilson R.K."/>
            <person name="Hillier L.W."/>
            <person name="McPherson J.D."/>
            <person name="Marra M.A."/>
            <person name="Mardis E.R."/>
            <person name="Fulton L.A."/>
            <person name="Chinwalla A.T."/>
            <person name="Pepin K.H."/>
            <person name="Gish W.R."/>
            <person name="Chissoe S.L."/>
            <person name="Wendl M.C."/>
            <person name="Delehaunty K.D."/>
            <person name="Miner T.L."/>
            <person name="Delehaunty A."/>
            <person name="Kramer J.B."/>
            <person name="Cook L.L."/>
            <person name="Fulton R.S."/>
            <person name="Johnson D.L."/>
            <person name="Minx P.J."/>
            <person name="Clifton S.W."/>
            <person name="Hawkins T."/>
            <person name="Branscomb E."/>
            <person name="Predki P."/>
            <person name="Richardson P."/>
            <person name="Wenning S."/>
            <person name="Slezak T."/>
            <person name="Doggett N."/>
            <person name="Cheng J.F."/>
            <person name="Olsen A."/>
            <person name="Lucas S."/>
            <person name="Elkin C."/>
            <person name="Uberbacher E."/>
            <person name="Frazier M."/>
            <person name="Gibbs R.A."/>
            <person name="Muzny D.M."/>
            <person name="Scherer S.E."/>
            <person name="Bouck J.B."/>
            <person name="Sodergren E.J."/>
            <person name="Worley K.C."/>
            <person name="Rives C.M."/>
            <person name="Gorrell J.H."/>
            <person name="Metzker M.L."/>
            <person name="Naylor S.L."/>
            <person name="Kucherlapati R.S."/>
            <person name="Nelson D.L."/>
            <person name="Weinstock G.M."/>
            <person name="Sakaki Y."/>
            <person name="Fujiyama A."/>
            <person name="Hattori M."/>
            <person name="Yada T."/>
            <person name="Toyoda A."/>
            <person name="Itoh T."/>
            <person name="Kawagoe C."/>
            <person name="Watanabe H."/>
            <person name="Totoki Y."/>
            <person name="Taylor T."/>
            <person name="Weissenbach J."/>
            <person name="Heilig R."/>
            <person name="Saurin W."/>
            <person name="Artiguenave F."/>
            <person name="Brottier P."/>
            <person name="Bruls T."/>
            <person name="Pelletier E."/>
            <person name="Robert C."/>
            <person name="Wincker P."/>
            <person name="Smith D.R."/>
            <person name="Doucette-Stamm L."/>
            <person name="Rubenfield M."/>
            <person name="Weinstock K."/>
            <person name="Lee H.M."/>
            <person name="Dubois J."/>
            <person name="Rosenthal A."/>
            <person name="Platzer M."/>
            <person name="Nyakatura G."/>
            <person name="Taudien S."/>
            <person name="Rump A."/>
            <person name="Yang H."/>
            <person name="Yu J."/>
            <person name="Wang J."/>
            <person name="Huang G."/>
            <person name="Gu J."/>
            <person name="Hood L."/>
            <person name="Rowen L."/>
            <person name="Madan A."/>
            <person name="Qin S."/>
            <person name="Davis R.W."/>
            <person name="Federspiel N.A."/>
            <person name="Abola A.P."/>
            <person name="Proctor M.J."/>
            <person name="Myers R.M."/>
            <person name="Schmutz J."/>
            <person name="Dickson M."/>
            <person name="Grimwood J."/>
            <person name="Cox D.R."/>
            <person name="Olson M.V."/>
            <person name="Kaul R."/>
            <person name="Raymond C."/>
            <person name="Shimizu N."/>
            <person name="Kawasaki K."/>
            <person name="Minoshima S."/>
            <person name="Evans G.A."/>
            <person name="Athanasiou M."/>
            <person name="Schultz R."/>
            <person name="Roe B.A."/>
            <person name="Chen F."/>
            <person name="Pan H."/>
            <person name="Ramser J."/>
            <person name="Lehrach H."/>
            <person name="Reinhardt R."/>
            <person name="McCombie W.R."/>
            <person name="de la Bastide M."/>
            <person name="Dedhia N."/>
            <person name="Blocker H."/>
            <person name="Hornischer K."/>
            <person name="Nordsiek G."/>
            <person name="Agarwala R."/>
            <person name="Aravind L."/>
            <person name="Bailey J.A."/>
            <person name="Bateman A."/>
            <person name="Batzoglou S."/>
            <person name="Birney E."/>
            <person name="Bork P."/>
            <person name="Brown D.G."/>
            <person name="Burge C.B."/>
            <person name="Cerutti L."/>
            <person name="Chen H.C."/>
            <person name="Church D."/>
            <person name="Clamp M."/>
            <person name="Copley R.R."/>
            <person name="Doerks T."/>
            <person name="Eddy S.R."/>
            <person name="Eichler E.E."/>
            <person name="Furey T.S."/>
            <person name="Galagan J."/>
            <person name="Gilbert J.G."/>
            <person name="Harmon C."/>
            <person name="Hayashizaki Y."/>
            <person name="Haussler D."/>
            <person name="Hermjakob H."/>
            <person name="Hokamp K."/>
            <person name="Jang W."/>
            <person name="Johnson L.S."/>
            <person name="Jones T.A."/>
            <person name="Kasif S."/>
            <person name="Kaspryzk A."/>
            <person name="Kennedy S."/>
            <person name="Kent W.J."/>
            <person name="Kitts P."/>
            <person name="Koonin E.V."/>
            <person name="Korf I."/>
            <person name="Kulp D."/>
            <person name="Lancet D."/>
            <person name="Lowe T.M."/>
            <person name="McLysaght A."/>
            <person name="Mikkelsen T."/>
            <person name="Moran J.V."/>
            <person name="Mulder N."/>
            <person name="Pollara V.J."/>
            <person name="Ponting C.P."/>
            <person name="Schuler G."/>
            <person name="Schultz J."/>
            <person name="Slater G."/>
            <person name="Smit A.F."/>
            <person name="Stupka E."/>
            <person name="Szustakowski J."/>
            <person name="Thierry-Mieg D."/>
            <person name="Thierry-Mieg J."/>
            <person name="Wagner L."/>
            <person name="Wallis J."/>
            <person name="Wheeler R."/>
            <person name="Williams A."/>
            <person name="Wolf Y.I."/>
            <person name="Wolfe K.H."/>
            <person name="Yang S.P."/>
            <person name="Yeh R.F."/>
            <person name="Collins F."/>
            <person name="Guyer M.S."/>
            <person name="Peterson J."/>
            <person name="Felsenfeld A."/>
            <person name="Wetterstrand K.A."/>
            <person name="Patrinos A."/>
            <person name="Morgan M.J."/>
            <person name="de Jong P."/>
            <person name="Catanese J.J."/>
            <person name="Osoegawa K."/>
            <person name="Shizuya H."/>
            <person name="Choi S."/>
            <person name="Chen Y.J."/>
        </authorList>
    </citation>
    <scope>NUCLEOTIDE SEQUENCE [LARGE SCALE GENOMIC DNA]</scope>
</reference>
<protein>
    <submittedName>
        <fullName evidence="2">Slingshot protein phosphatase 3</fullName>
    </submittedName>
</protein>
<gene>
    <name evidence="2" type="primary">SSH3</name>
</gene>
<reference evidence="2 3" key="2">
    <citation type="journal article" date="2004" name="Nature">
        <title>Finishing the euchromatic sequence of the human genome.</title>
        <authorList>
            <consortium name="International Human Genome Sequencing Consortium"/>
        </authorList>
    </citation>
    <scope>NUCLEOTIDE SEQUENCE [LARGE SCALE GENOMIC DNA]</scope>
</reference>
<dbReference type="ChiTaRS" id="SSH3">
    <property type="organism name" value="human"/>
</dbReference>
<dbReference type="VEuPathDB" id="HostDB:ENSG00000172830"/>
<dbReference type="Bgee" id="ENSG00000172830">
    <property type="expression patterns" value="Expressed in lower esophagus mucosa and 181 other cell types or tissues"/>
</dbReference>
<dbReference type="OrthoDB" id="5779068at2759"/>
<dbReference type="HGNC" id="HGNC:30581">
    <property type="gene designation" value="SSH3"/>
</dbReference>
<evidence type="ECO:0000256" key="1">
    <source>
        <dbReference type="SAM" id="MobiDB-lite"/>
    </source>
</evidence>
<sequence>MALVTVSRSPPGSGASTPVGPWAELCGAPWGCPGTAGWRGQ</sequence>
<evidence type="ECO:0007829" key="4">
    <source>
        <dbReference type="PeptideAtlas" id="E9PMS1"/>
    </source>
</evidence>
<dbReference type="Proteomes" id="UP000005640">
    <property type="component" value="Chromosome 11"/>
</dbReference>
<dbReference type="GeneTree" id="ENSGT00940000160322"/>
<dbReference type="ExpressionAtlas" id="E9PMS1">
    <property type="expression patterns" value="baseline and differential"/>
</dbReference>
<organism evidence="2 3">
    <name type="scientific">Homo sapiens</name>
    <name type="common">Human</name>
    <dbReference type="NCBI Taxonomy" id="9606"/>
    <lineage>
        <taxon>Eukaryota</taxon>
        <taxon>Metazoa</taxon>
        <taxon>Chordata</taxon>
        <taxon>Craniata</taxon>
        <taxon>Vertebrata</taxon>
        <taxon>Euteleostomi</taxon>
        <taxon>Mammalia</taxon>
        <taxon>Eutheria</taxon>
        <taxon>Euarchontoglires</taxon>
        <taxon>Primates</taxon>
        <taxon>Haplorrhini</taxon>
        <taxon>Catarrhini</taxon>
        <taxon>Hominidae</taxon>
        <taxon>Homo</taxon>
    </lineage>
</organism>
<name>E9PMS1_HUMAN</name>
<reference evidence="2" key="4">
    <citation type="submission" date="2025-08" db="UniProtKB">
        <authorList>
            <consortium name="Ensembl"/>
        </authorList>
    </citation>
    <scope>IDENTIFICATION</scope>
</reference>
<dbReference type="Ensembl" id="ENST00000532600.1">
    <property type="protein sequence ID" value="ENSP00000432974.1"/>
    <property type="gene ID" value="ENSG00000172830.14"/>
</dbReference>
<keyword evidence="3" id="KW-1185">Reference proteome</keyword>
<dbReference type="HOGENOM" id="CLU_3279217_0_0_1"/>